<dbReference type="EMBL" id="CP095053">
    <property type="protein sequence ID" value="UOR06269.1"/>
    <property type="molecule type" value="Genomic_DNA"/>
</dbReference>
<keyword evidence="3" id="KW-1185">Reference proteome</keyword>
<accession>A0A8T9T2Q5</accession>
<keyword evidence="1" id="KW-1133">Transmembrane helix</keyword>
<evidence type="ECO:0000313" key="2">
    <source>
        <dbReference type="EMBL" id="UOR06269.1"/>
    </source>
</evidence>
<sequence>MRGTPGDYRLPRQKREAHAYLLLVLATVIGLLLGGCARRPADLRVHRPANYHSRPVLLLDAEYRSAQQAQRRLTSKTY</sequence>
<keyword evidence="1" id="KW-0472">Membrane</keyword>
<feature type="transmembrane region" description="Helical" evidence="1">
    <location>
        <begin position="17"/>
        <end position="37"/>
    </location>
</feature>
<proteinExistence type="predicted"/>
<organism evidence="2 3">
    <name type="scientific">Hymenobacter aerilatus</name>
    <dbReference type="NCBI Taxonomy" id="2932251"/>
    <lineage>
        <taxon>Bacteria</taxon>
        <taxon>Pseudomonadati</taxon>
        <taxon>Bacteroidota</taxon>
        <taxon>Cytophagia</taxon>
        <taxon>Cytophagales</taxon>
        <taxon>Hymenobacteraceae</taxon>
        <taxon>Hymenobacter</taxon>
    </lineage>
</organism>
<reference evidence="2 3" key="1">
    <citation type="submission" date="2022-04" db="EMBL/GenBank/DDBJ databases">
        <title>Hymenobacter sp. isolated from the air.</title>
        <authorList>
            <person name="Won M."/>
            <person name="Lee C.-M."/>
            <person name="Woen H.-Y."/>
            <person name="Kwon S.-W."/>
        </authorList>
    </citation>
    <scope>NUCLEOTIDE SEQUENCE [LARGE SCALE GENOMIC DNA]</scope>
    <source>
        <strain evidence="3">5413 J-13</strain>
    </source>
</reference>
<keyword evidence="1" id="KW-0812">Transmembrane</keyword>
<dbReference type="Proteomes" id="UP000829925">
    <property type="component" value="Chromosome"/>
</dbReference>
<gene>
    <name evidence="2" type="ORF">MUN82_04035</name>
</gene>
<protein>
    <submittedName>
        <fullName evidence="2">Uncharacterized protein</fullName>
    </submittedName>
</protein>
<dbReference type="AlphaFoldDB" id="A0A8T9T2Q5"/>
<dbReference type="KEGG" id="haei:MUN82_04035"/>
<name>A0A8T9T2Q5_9BACT</name>
<dbReference type="RefSeq" id="WP_245095207.1">
    <property type="nucleotide sequence ID" value="NZ_CP095053.1"/>
</dbReference>
<evidence type="ECO:0000313" key="3">
    <source>
        <dbReference type="Proteomes" id="UP000829925"/>
    </source>
</evidence>
<evidence type="ECO:0000256" key="1">
    <source>
        <dbReference type="SAM" id="Phobius"/>
    </source>
</evidence>